<evidence type="ECO:0000256" key="2">
    <source>
        <dbReference type="SAM" id="SignalP"/>
    </source>
</evidence>
<name>A0A931GSW0_9BACT</name>
<reference evidence="3" key="1">
    <citation type="submission" date="2020-11" db="EMBL/GenBank/DDBJ databases">
        <title>Bacterial whole genome sequence for Panacibacter sp. DH6.</title>
        <authorList>
            <person name="Le V."/>
            <person name="Ko S."/>
            <person name="Ahn C.-Y."/>
            <person name="Oh H.-M."/>
        </authorList>
    </citation>
    <scope>NUCLEOTIDE SEQUENCE</scope>
    <source>
        <strain evidence="3">DH6</strain>
    </source>
</reference>
<accession>A0A931GSW0</accession>
<proteinExistence type="predicted"/>
<evidence type="ECO:0000313" key="4">
    <source>
        <dbReference type="Proteomes" id="UP000628448"/>
    </source>
</evidence>
<feature type="compositionally biased region" description="Gly residues" evidence="1">
    <location>
        <begin position="60"/>
        <end position="77"/>
    </location>
</feature>
<sequence length="77" mass="7585">MRKNILFLLALSVMSISVLTGCSKKAVVPPKQTDKSAASAKTGTNTGGTTNQGTTQHTCGGNGYGGSSGSGTGSSGY</sequence>
<feature type="signal peptide" evidence="2">
    <location>
        <begin position="1"/>
        <end position="20"/>
    </location>
</feature>
<feature type="chain" id="PRO_5036974608" description="Lipoprotein" evidence="2">
    <location>
        <begin position="21"/>
        <end position="77"/>
    </location>
</feature>
<dbReference type="Proteomes" id="UP000628448">
    <property type="component" value="Unassembled WGS sequence"/>
</dbReference>
<evidence type="ECO:0000313" key="3">
    <source>
        <dbReference type="EMBL" id="MBG9374861.1"/>
    </source>
</evidence>
<keyword evidence="2" id="KW-0732">Signal</keyword>
<dbReference type="AlphaFoldDB" id="A0A931GSW0"/>
<evidence type="ECO:0000256" key="1">
    <source>
        <dbReference type="SAM" id="MobiDB-lite"/>
    </source>
</evidence>
<dbReference type="EMBL" id="JADWYR010000001">
    <property type="protein sequence ID" value="MBG9374861.1"/>
    <property type="molecule type" value="Genomic_DNA"/>
</dbReference>
<gene>
    <name evidence="3" type="ORF">I5907_01330</name>
</gene>
<dbReference type="PROSITE" id="PS51257">
    <property type="entry name" value="PROKAR_LIPOPROTEIN"/>
    <property type="match status" value="1"/>
</dbReference>
<organism evidence="3 4">
    <name type="scientific">Panacibacter microcysteis</name>
    <dbReference type="NCBI Taxonomy" id="2793269"/>
    <lineage>
        <taxon>Bacteria</taxon>
        <taxon>Pseudomonadati</taxon>
        <taxon>Bacteroidota</taxon>
        <taxon>Chitinophagia</taxon>
        <taxon>Chitinophagales</taxon>
        <taxon>Chitinophagaceae</taxon>
        <taxon>Panacibacter</taxon>
    </lineage>
</organism>
<feature type="compositionally biased region" description="Low complexity" evidence="1">
    <location>
        <begin position="42"/>
        <end position="59"/>
    </location>
</feature>
<keyword evidence="4" id="KW-1185">Reference proteome</keyword>
<protein>
    <recommendedName>
        <fullName evidence="5">Lipoprotein</fullName>
    </recommendedName>
</protein>
<comment type="caution">
    <text evidence="3">The sequence shown here is derived from an EMBL/GenBank/DDBJ whole genome shotgun (WGS) entry which is preliminary data.</text>
</comment>
<dbReference type="RefSeq" id="WP_196988950.1">
    <property type="nucleotide sequence ID" value="NZ_JADWYR010000001.1"/>
</dbReference>
<evidence type="ECO:0008006" key="5">
    <source>
        <dbReference type="Google" id="ProtNLM"/>
    </source>
</evidence>
<feature type="region of interest" description="Disordered" evidence="1">
    <location>
        <begin position="27"/>
        <end position="77"/>
    </location>
</feature>